<dbReference type="Proteomes" id="UP000182660">
    <property type="component" value="Unassembled WGS sequence"/>
</dbReference>
<keyword evidence="3" id="KW-1185">Reference proteome</keyword>
<evidence type="ECO:0000313" key="1">
    <source>
        <dbReference type="EMBL" id="SGY89283.1"/>
    </source>
</evidence>
<accession>A0A090IM69</accession>
<dbReference type="KEGG" id="mvs:MVIS_3599"/>
<reference evidence="2 4" key="2">
    <citation type="submission" date="2016-11" db="EMBL/GenBank/DDBJ databases">
        <authorList>
            <person name="Jaros S."/>
            <person name="Januszkiewicz K."/>
            <person name="Wedrychowicz H."/>
        </authorList>
    </citation>
    <scope>NUCLEOTIDE SEQUENCE [LARGE SCALE GENOMIC DNA]</scope>
    <source>
        <strain evidence="2">NVI 5450</strain>
    </source>
</reference>
<dbReference type="EMBL" id="FPLD01000052">
    <property type="protein sequence ID" value="SGY97103.1"/>
    <property type="molecule type" value="Genomic_DNA"/>
</dbReference>
<dbReference type="AlphaFoldDB" id="A0A090IM69"/>
<evidence type="ECO:0000313" key="4">
    <source>
        <dbReference type="Proteomes" id="UP000183794"/>
    </source>
</evidence>
<reference evidence="1 3" key="1">
    <citation type="submission" date="2016-11" db="EMBL/GenBank/DDBJ databases">
        <authorList>
            <person name="Klemetsen T."/>
        </authorList>
    </citation>
    <scope>NUCLEOTIDE SEQUENCE [LARGE SCALE GENOMIC DNA]</scope>
    <source>
        <strain evidence="1">MT 2528</strain>
    </source>
</reference>
<dbReference type="OrthoDB" id="6401343at2"/>
<dbReference type="Proteomes" id="UP000183794">
    <property type="component" value="Unassembled WGS sequence"/>
</dbReference>
<sequence>MTQTLDTARSTDYEMEKLIAAVLKRNKNQAEQIARTLDLSALSISQRIFMAKSGVLKEKMLTDSDIAVRYAASRAN</sequence>
<gene>
    <name evidence="1" type="ORF">MT2528_1697</name>
    <name evidence="2" type="ORF">NVI5450_1922</name>
</gene>
<evidence type="ECO:0000313" key="3">
    <source>
        <dbReference type="Proteomes" id="UP000182660"/>
    </source>
</evidence>
<dbReference type="HOGENOM" id="CLU_2650505_0_0_6"/>
<name>A0A090IM69_9GAMM</name>
<dbReference type="GeneID" id="61295604"/>
<organism evidence="2 4">
    <name type="scientific">Moritella viscosa</name>
    <dbReference type="NCBI Taxonomy" id="80854"/>
    <lineage>
        <taxon>Bacteria</taxon>
        <taxon>Pseudomonadati</taxon>
        <taxon>Pseudomonadota</taxon>
        <taxon>Gammaproteobacteria</taxon>
        <taxon>Alteromonadales</taxon>
        <taxon>Moritellaceae</taxon>
        <taxon>Moritella</taxon>
    </lineage>
</organism>
<dbReference type="PATRIC" id="fig|80854.5.peg.3809"/>
<proteinExistence type="predicted"/>
<dbReference type="STRING" id="80854.MVIS_3599"/>
<dbReference type="RefSeq" id="WP_045111602.1">
    <property type="nucleotide sequence ID" value="NZ_CAWQZC010000113.1"/>
</dbReference>
<evidence type="ECO:0000313" key="2">
    <source>
        <dbReference type="EMBL" id="SGY97103.1"/>
    </source>
</evidence>
<dbReference type="EMBL" id="FPLJ01000041">
    <property type="protein sequence ID" value="SGY89283.1"/>
    <property type="molecule type" value="Genomic_DNA"/>
</dbReference>
<protein>
    <submittedName>
        <fullName evidence="2">Uncharacterized protein</fullName>
    </submittedName>
</protein>